<dbReference type="EMBL" id="BK014990">
    <property type="protein sequence ID" value="DAD85891.1"/>
    <property type="molecule type" value="Genomic_DNA"/>
</dbReference>
<reference evidence="1" key="1">
    <citation type="journal article" date="2021" name="Proc. Natl. Acad. Sci. U.S.A.">
        <title>A Catalog of Tens of Thousands of Viruses from Human Metagenomes Reveals Hidden Associations with Chronic Diseases.</title>
        <authorList>
            <person name="Tisza M.J."/>
            <person name="Buck C.B."/>
        </authorList>
    </citation>
    <scope>NUCLEOTIDE SEQUENCE</scope>
    <source>
        <strain evidence="1">CtGdK3</strain>
    </source>
</reference>
<protein>
    <submittedName>
        <fullName evidence="1">Uncharacterized protein</fullName>
    </submittedName>
</protein>
<evidence type="ECO:0000313" key="1">
    <source>
        <dbReference type="EMBL" id="DAD85891.1"/>
    </source>
</evidence>
<proteinExistence type="predicted"/>
<name>A0A8S5MVF6_9CAUD</name>
<accession>A0A8S5MVF6</accession>
<organism evidence="1">
    <name type="scientific">Siphoviridae sp. ctGdK3</name>
    <dbReference type="NCBI Taxonomy" id="2826222"/>
    <lineage>
        <taxon>Viruses</taxon>
        <taxon>Duplodnaviria</taxon>
        <taxon>Heunggongvirae</taxon>
        <taxon>Uroviricota</taxon>
        <taxon>Caudoviricetes</taxon>
    </lineage>
</organism>
<sequence length="40" mass="4896">MENLEAHHDDYSKPLQVRWLCRRHHKQLHKELKESSKSVT</sequence>